<evidence type="ECO:0000256" key="1">
    <source>
        <dbReference type="ARBA" id="ARBA00006773"/>
    </source>
</evidence>
<dbReference type="EMBL" id="JAWXXX010000001">
    <property type="protein sequence ID" value="MDX5894345.1"/>
    <property type="molecule type" value="Genomic_DNA"/>
</dbReference>
<dbReference type="HOGENOM" id="CLU_027935_0_0_11"/>
<dbReference type="SUPFAM" id="SSF51338">
    <property type="entry name" value="Composite domain of metallo-dependent hydrolases"/>
    <property type="match status" value="1"/>
</dbReference>
<dbReference type="AlphaFoldDB" id="A0A023X4L2"/>
<keyword evidence="3" id="KW-0378">Hydrolase</keyword>
<evidence type="ECO:0000256" key="3">
    <source>
        <dbReference type="ARBA" id="ARBA00022801"/>
    </source>
</evidence>
<evidence type="ECO:0000313" key="8">
    <source>
        <dbReference type="EMBL" id="MDX5894345.1"/>
    </source>
</evidence>
<name>A0A023X4L2_RUBRA</name>
<feature type="domain" description="Adenine deaminase C-terminal" evidence="6">
    <location>
        <begin position="434"/>
        <end position="574"/>
    </location>
</feature>
<comment type="catalytic activity">
    <reaction evidence="4">
        <text>adenine + H2O + H(+) = hypoxanthine + NH4(+)</text>
        <dbReference type="Rhea" id="RHEA:23688"/>
        <dbReference type="ChEBI" id="CHEBI:15377"/>
        <dbReference type="ChEBI" id="CHEBI:15378"/>
        <dbReference type="ChEBI" id="CHEBI:16708"/>
        <dbReference type="ChEBI" id="CHEBI:17368"/>
        <dbReference type="ChEBI" id="CHEBI:28938"/>
        <dbReference type="EC" id="3.5.4.2"/>
    </reaction>
</comment>
<dbReference type="KEGG" id="rrd:RradSPS_1657"/>
<dbReference type="PATRIC" id="fig|42256.3.peg.1677"/>
<comment type="similarity">
    <text evidence="1">Belongs to the metallo-dependent hydrolases superfamily. Adenine deaminase family.</text>
</comment>
<dbReference type="InterPro" id="IPR011059">
    <property type="entry name" value="Metal-dep_hydrolase_composite"/>
</dbReference>
<proteinExistence type="inferred from homology"/>
<accession>A0A023X4L2</accession>
<dbReference type="PANTHER" id="PTHR11113">
    <property type="entry name" value="N-ACETYLGLUCOSAMINE-6-PHOSPHATE DEACETYLASE"/>
    <property type="match status" value="1"/>
</dbReference>
<dbReference type="EC" id="3.5.4.2" evidence="2"/>
<protein>
    <recommendedName>
        <fullName evidence="2">adenine deaminase</fullName>
        <ecNumber evidence="2">3.5.4.2</ecNumber>
    </recommendedName>
</protein>
<evidence type="ECO:0000313" key="9">
    <source>
        <dbReference type="Proteomes" id="UP000025229"/>
    </source>
</evidence>
<dbReference type="STRING" id="42256.RradSPS_1657"/>
<organism evidence="7 9">
    <name type="scientific">Rubrobacter radiotolerans</name>
    <name type="common">Arthrobacter radiotolerans</name>
    <dbReference type="NCBI Taxonomy" id="42256"/>
    <lineage>
        <taxon>Bacteria</taxon>
        <taxon>Bacillati</taxon>
        <taxon>Actinomycetota</taxon>
        <taxon>Rubrobacteria</taxon>
        <taxon>Rubrobacterales</taxon>
        <taxon>Rubrobacteraceae</taxon>
        <taxon>Rubrobacter</taxon>
    </lineage>
</organism>
<dbReference type="Pfam" id="PF13382">
    <property type="entry name" value="Adenine_deam_C"/>
    <property type="match status" value="1"/>
</dbReference>
<dbReference type="Gene3D" id="3.20.20.140">
    <property type="entry name" value="Metal-dependent hydrolases"/>
    <property type="match status" value="1"/>
</dbReference>
<dbReference type="SUPFAM" id="SSF51556">
    <property type="entry name" value="Metallo-dependent hydrolases"/>
    <property type="match status" value="1"/>
</dbReference>
<dbReference type="PANTHER" id="PTHR11113:SF6">
    <property type="entry name" value="ADENINE DEAMINASE YERA-RELATED"/>
    <property type="match status" value="1"/>
</dbReference>
<dbReference type="eggNOG" id="COG1001">
    <property type="taxonomic scope" value="Bacteria"/>
</dbReference>
<dbReference type="Gene3D" id="2.30.40.10">
    <property type="entry name" value="Urease, subunit C, domain 1"/>
    <property type="match status" value="1"/>
</dbReference>
<reference evidence="8" key="2">
    <citation type="submission" date="2023-11" db="EMBL/GenBank/DDBJ databases">
        <title>MicrobeMod: A computational toolkit for identifying prokaryotic methylation and restriction-modification with nanopore sequencing.</title>
        <authorList>
            <person name="Crits-Christoph A."/>
            <person name="Kang S.C."/>
            <person name="Lee H."/>
            <person name="Ostrov N."/>
        </authorList>
    </citation>
    <scope>NUCLEOTIDE SEQUENCE</scope>
    <source>
        <strain evidence="8">ATCC 51242</strain>
    </source>
</reference>
<gene>
    <name evidence="7" type="ORF">RradSPS_1657</name>
    <name evidence="8" type="ORF">SIL72_09940</name>
</gene>
<sequence>MKPLGIGSEEHLRLLAVARGERPPDLLVRGGTLANVYSGELLPANVAVSDGHVAYVGPREPEPGPETEVVEARGLYVAPGYVEAHNHPWAMYNPVTLAAKVLPLGATTIVADTLFFHLQMGPDGLEAMLDDLRDGPLNYLWVTRLISQSRFSGEREVFSTQTARRLLDRDDVAGTAEVTRWTELAAGDAHVLAGIAAARERGKVSDGHTGGASENRLPALVAAGIDADHEAITKEELLTRLRLGLWTMLRHSSLRPDVPELARAITEDGVCDARLILTTDGASPDHLAENGFMDHALRVAVECGVPPMTALRMATVNPATWLGLDRYLGGLAPGRRADLVLLPDLARFVPELVVSGGRTVARSGELLADLPTLDWDRYGARTEFSPDLPLKDPKLYVPQLPGRETRVGMSFRSAAITAAKRFHLPPDGSLSDLPGVLHAALVDRGGRWISRCPVEGFATDLDGFASTYNTTTHLLVLGRDPRSMSVAAARVRDKRGGVALAEAGRVVFDFGLDLAGMMSEAPFDAIAHANARLAAELGKRGYPFHDVLYTLLFFTNDFLPAVKLTPRGLLDVKTGRIITPAETLPEPA</sequence>
<dbReference type="Pfam" id="PF01979">
    <property type="entry name" value="Amidohydro_1"/>
    <property type="match status" value="1"/>
</dbReference>
<evidence type="ECO:0000256" key="4">
    <source>
        <dbReference type="ARBA" id="ARBA00047720"/>
    </source>
</evidence>
<dbReference type="Proteomes" id="UP000025229">
    <property type="component" value="Chromosome"/>
</dbReference>
<keyword evidence="9" id="KW-1185">Reference proteome</keyword>
<evidence type="ECO:0000259" key="5">
    <source>
        <dbReference type="Pfam" id="PF01979"/>
    </source>
</evidence>
<feature type="domain" description="Amidohydrolase-related" evidence="5">
    <location>
        <begin position="76"/>
        <end position="360"/>
    </location>
</feature>
<dbReference type="GO" id="GO:0000034">
    <property type="term" value="F:adenine deaminase activity"/>
    <property type="evidence" value="ECO:0007669"/>
    <property type="project" value="UniProtKB-EC"/>
</dbReference>
<dbReference type="InterPro" id="IPR006680">
    <property type="entry name" value="Amidohydro-rel"/>
</dbReference>
<evidence type="ECO:0000313" key="7">
    <source>
        <dbReference type="EMBL" id="AHY46940.1"/>
    </source>
</evidence>
<reference evidence="7 9" key="1">
    <citation type="submission" date="2014-03" db="EMBL/GenBank/DDBJ databases">
        <title>Complete genome sequence of the Radio-Resistant Rubrobacter radiotolerans RSPS-4.</title>
        <authorList>
            <person name="Egas C.C."/>
            <person name="Barroso C.C."/>
            <person name="Froufe H.J.C."/>
            <person name="Pacheco J.J."/>
            <person name="Albuquerque L.L."/>
            <person name="da Costa M.M.S."/>
        </authorList>
    </citation>
    <scope>NUCLEOTIDE SEQUENCE [LARGE SCALE GENOMIC DNA]</scope>
    <source>
        <strain evidence="7 9">RSPS-4</strain>
    </source>
</reference>
<dbReference type="InterPro" id="IPR026912">
    <property type="entry name" value="Adenine_deam_C"/>
</dbReference>
<evidence type="ECO:0000256" key="2">
    <source>
        <dbReference type="ARBA" id="ARBA00012782"/>
    </source>
</evidence>
<evidence type="ECO:0000259" key="6">
    <source>
        <dbReference type="Pfam" id="PF13382"/>
    </source>
</evidence>
<dbReference type="Proteomes" id="UP001281130">
    <property type="component" value="Unassembled WGS sequence"/>
</dbReference>
<dbReference type="EMBL" id="CP007514">
    <property type="protein sequence ID" value="AHY46940.1"/>
    <property type="molecule type" value="Genomic_DNA"/>
</dbReference>
<dbReference type="InterPro" id="IPR032466">
    <property type="entry name" value="Metal_Hydrolase"/>
</dbReference>
<dbReference type="RefSeq" id="WP_198024460.1">
    <property type="nucleotide sequence ID" value="NZ_CP007514.1"/>
</dbReference>